<feature type="region of interest" description="Disordered" evidence="2">
    <location>
        <begin position="312"/>
        <end position="333"/>
    </location>
</feature>
<dbReference type="SUPFAM" id="SSF57889">
    <property type="entry name" value="Cysteine-rich domain"/>
    <property type="match status" value="1"/>
</dbReference>
<evidence type="ECO:0000313" key="3">
    <source>
        <dbReference type="EMBL" id="KAK4873720.1"/>
    </source>
</evidence>
<accession>A0AAN7SNL0</accession>
<dbReference type="InterPro" id="IPR039986">
    <property type="entry name" value="CFAP210"/>
</dbReference>
<name>A0AAN7SNL0_9COLE</name>
<keyword evidence="1" id="KW-0175">Coiled coil</keyword>
<organism evidence="3 4">
    <name type="scientific">Aquatica leii</name>
    <dbReference type="NCBI Taxonomy" id="1421715"/>
    <lineage>
        <taxon>Eukaryota</taxon>
        <taxon>Metazoa</taxon>
        <taxon>Ecdysozoa</taxon>
        <taxon>Arthropoda</taxon>
        <taxon>Hexapoda</taxon>
        <taxon>Insecta</taxon>
        <taxon>Pterygota</taxon>
        <taxon>Neoptera</taxon>
        <taxon>Endopterygota</taxon>
        <taxon>Coleoptera</taxon>
        <taxon>Polyphaga</taxon>
        <taxon>Elateriformia</taxon>
        <taxon>Elateroidea</taxon>
        <taxon>Lampyridae</taxon>
        <taxon>Luciolinae</taxon>
        <taxon>Aquatica</taxon>
    </lineage>
</organism>
<dbReference type="PANTHER" id="PTHR28663">
    <property type="entry name" value="COILED-COIL DOMAIN-CONTAINING PROTEIN 173"/>
    <property type="match status" value="1"/>
</dbReference>
<feature type="region of interest" description="Disordered" evidence="2">
    <location>
        <begin position="347"/>
        <end position="369"/>
    </location>
</feature>
<keyword evidence="4" id="KW-1185">Reference proteome</keyword>
<evidence type="ECO:0000313" key="4">
    <source>
        <dbReference type="Proteomes" id="UP001353858"/>
    </source>
</evidence>
<dbReference type="GO" id="GO:0005879">
    <property type="term" value="C:axonemal microtubule"/>
    <property type="evidence" value="ECO:0007669"/>
    <property type="project" value="TreeGrafter"/>
</dbReference>
<proteinExistence type="predicted"/>
<gene>
    <name evidence="3" type="ORF">RN001_013080</name>
</gene>
<evidence type="ECO:0008006" key="5">
    <source>
        <dbReference type="Google" id="ProtNLM"/>
    </source>
</evidence>
<evidence type="ECO:0000256" key="2">
    <source>
        <dbReference type="SAM" id="MobiDB-lite"/>
    </source>
</evidence>
<evidence type="ECO:0000256" key="1">
    <source>
        <dbReference type="SAM" id="Coils"/>
    </source>
</evidence>
<dbReference type="EMBL" id="JARPUR010000006">
    <property type="protein sequence ID" value="KAK4873720.1"/>
    <property type="molecule type" value="Genomic_DNA"/>
</dbReference>
<sequence>MAESENALNLLPDKPCKHCKSMPKLGLKCKNCGSVFHPGCVKYIKNVKLINDNQVICCANSETEPVAASELCTNINTTNIVNNGDVSSIEINYLKSLLAHKDLIINNQQDTIESLKAQVGLLNTLLSSTSLNTVAGSLQQTTKMETRWYLMPGQSLETTKIEDRGRALHATKDAWKNITRHLDRNRLKQEAIDHEIHQKQALKKGSQDMTRNWDNSVENIRKRKEEARLARIAKEEQDKMERFYILRGEQETLRQKYISDAKKKIYLTKGHPKGLTSALILSEVLYEREKQMELDQEILEHELDEAAKYAESVKEGARQEEKEKMEERQKEYEKKMENRKLYLNEIQQREETNRKQRQDRIDKERQDIANMEKEFARIKQIETEDEQQRRDNTKKEVAEFVKEQEHALEIIRLEDLEQDNIIKIYAEAKHNIDCIRRRKEEEMQKALNARREAAVKKAVAAAQAKGDEEDRIIKKAIEEREEIEFEKLQAEKKYQEQLEKDRKEERIKQAKREAQRKFEENEIMKWQMLNRFKTNDVIKEYNKKKEEEEWQKKLRYRQNLFEQMAENDVVKKIQKDKEDKIFQESLEKINDEDKQFFDYADEVLEYAKKKNRSTTPIERCIYVSTNHDKQFLFSNFVNF</sequence>
<dbReference type="InterPro" id="IPR046349">
    <property type="entry name" value="C1-like_sf"/>
</dbReference>
<comment type="caution">
    <text evidence="3">The sequence shown here is derived from an EMBL/GenBank/DDBJ whole genome shotgun (WGS) entry which is preliminary data.</text>
</comment>
<reference evidence="4" key="1">
    <citation type="submission" date="2023-01" db="EMBL/GenBank/DDBJ databases">
        <title>Key to firefly adult light organ development and bioluminescence: homeobox transcription factors regulate luciferase expression and transportation to peroxisome.</title>
        <authorList>
            <person name="Fu X."/>
        </authorList>
    </citation>
    <scope>NUCLEOTIDE SEQUENCE [LARGE SCALE GENOMIC DNA]</scope>
</reference>
<protein>
    <recommendedName>
        <fullName evidence="5">Phorbol-ester/DAG-type domain-containing protein</fullName>
    </recommendedName>
</protein>
<dbReference type="Proteomes" id="UP001353858">
    <property type="component" value="Unassembled WGS sequence"/>
</dbReference>
<feature type="coiled-coil region" evidence="1">
    <location>
        <begin position="425"/>
        <end position="520"/>
    </location>
</feature>
<dbReference type="AlphaFoldDB" id="A0AAN7SNL0"/>
<dbReference type="PANTHER" id="PTHR28663:SF1">
    <property type="entry name" value="CILIA- AND FLAGELLA- ASSOCIATED PROTEIN 210"/>
    <property type="match status" value="1"/>
</dbReference>